<name>A0AAP0K4A9_9MAGN</name>
<dbReference type="EMBL" id="JBBNAE010000002">
    <property type="protein sequence ID" value="KAK9144843.1"/>
    <property type="molecule type" value="Genomic_DNA"/>
</dbReference>
<gene>
    <name evidence="1" type="ORF">Sjap_004746</name>
</gene>
<reference evidence="1 2" key="1">
    <citation type="submission" date="2024-01" db="EMBL/GenBank/DDBJ databases">
        <title>Genome assemblies of Stephania.</title>
        <authorList>
            <person name="Yang L."/>
        </authorList>
    </citation>
    <scope>NUCLEOTIDE SEQUENCE [LARGE SCALE GENOMIC DNA]</scope>
    <source>
        <strain evidence="1">QJT</strain>
        <tissue evidence="1">Leaf</tissue>
    </source>
</reference>
<evidence type="ECO:0000313" key="1">
    <source>
        <dbReference type="EMBL" id="KAK9144843.1"/>
    </source>
</evidence>
<sequence length="92" mass="10111">MNRVGCWAGAFRLSSFADEEGMVREASRVGRAAISPDFFFNLSAQIRVDAADRHRARLTSAFWKSEDDIGAMPGLGGEVDTHPYVSFTLNIS</sequence>
<keyword evidence="2" id="KW-1185">Reference proteome</keyword>
<evidence type="ECO:0000313" key="2">
    <source>
        <dbReference type="Proteomes" id="UP001417504"/>
    </source>
</evidence>
<accession>A0AAP0K4A9</accession>
<organism evidence="1 2">
    <name type="scientific">Stephania japonica</name>
    <dbReference type="NCBI Taxonomy" id="461633"/>
    <lineage>
        <taxon>Eukaryota</taxon>
        <taxon>Viridiplantae</taxon>
        <taxon>Streptophyta</taxon>
        <taxon>Embryophyta</taxon>
        <taxon>Tracheophyta</taxon>
        <taxon>Spermatophyta</taxon>
        <taxon>Magnoliopsida</taxon>
        <taxon>Ranunculales</taxon>
        <taxon>Menispermaceae</taxon>
        <taxon>Menispermoideae</taxon>
        <taxon>Cissampelideae</taxon>
        <taxon>Stephania</taxon>
    </lineage>
</organism>
<proteinExistence type="predicted"/>
<protein>
    <submittedName>
        <fullName evidence="1">Uncharacterized protein</fullName>
    </submittedName>
</protein>
<dbReference type="AlphaFoldDB" id="A0AAP0K4A9"/>
<dbReference type="Proteomes" id="UP001417504">
    <property type="component" value="Unassembled WGS sequence"/>
</dbReference>
<comment type="caution">
    <text evidence="1">The sequence shown here is derived from an EMBL/GenBank/DDBJ whole genome shotgun (WGS) entry which is preliminary data.</text>
</comment>